<reference evidence="1 2" key="1">
    <citation type="submission" date="2014-12" db="EMBL/GenBank/DDBJ databases">
        <title>Frankia sp. BMG5.1 draft genome.</title>
        <authorList>
            <person name="Gtari M."/>
            <person name="Ghodhbane-Gtari F."/>
            <person name="Nouioui I."/>
            <person name="Ktari A."/>
            <person name="Hezbri K."/>
            <person name="Mimouni W."/>
            <person name="Sbissi I."/>
            <person name="Ayari A."/>
            <person name="Yamanaka T."/>
            <person name="Normand P."/>
            <person name="Tisa L.S."/>
            <person name="Boudabous A."/>
        </authorList>
    </citation>
    <scope>NUCLEOTIDE SEQUENCE [LARGE SCALE GENOMIC DNA]</scope>
    <source>
        <strain evidence="1 2">BMG5.1</strain>
    </source>
</reference>
<evidence type="ECO:0000313" key="1">
    <source>
        <dbReference type="EMBL" id="KLL13018.1"/>
    </source>
</evidence>
<organism evidence="1 2">
    <name type="scientific">Protofrankia coriariae</name>
    <dbReference type="NCBI Taxonomy" id="1562887"/>
    <lineage>
        <taxon>Bacteria</taxon>
        <taxon>Bacillati</taxon>
        <taxon>Actinomycetota</taxon>
        <taxon>Actinomycetes</taxon>
        <taxon>Frankiales</taxon>
        <taxon>Frankiaceae</taxon>
        <taxon>Protofrankia</taxon>
    </lineage>
</organism>
<gene>
    <name evidence="1" type="ORF">FrCorBMG51_00230</name>
</gene>
<proteinExistence type="predicted"/>
<protein>
    <submittedName>
        <fullName evidence="1">Uncharacterized protein</fullName>
    </submittedName>
</protein>
<dbReference type="Proteomes" id="UP000035425">
    <property type="component" value="Unassembled WGS sequence"/>
</dbReference>
<keyword evidence="2" id="KW-1185">Reference proteome</keyword>
<dbReference type="RefSeq" id="WP_047221147.1">
    <property type="nucleotide sequence ID" value="NZ_JWIO01000001.1"/>
</dbReference>
<name>A0ABR5F8L5_9ACTN</name>
<evidence type="ECO:0000313" key="2">
    <source>
        <dbReference type="Proteomes" id="UP000035425"/>
    </source>
</evidence>
<comment type="caution">
    <text evidence="1">The sequence shown here is derived from an EMBL/GenBank/DDBJ whole genome shotgun (WGS) entry which is preliminary data.</text>
</comment>
<accession>A0ABR5F8L5</accession>
<sequence>MSEPELPRVLRDVEEIDADSETENMIQEALADLAADRSVICEGDAAFDALLDSLSAKPYPQAS</sequence>
<dbReference type="EMBL" id="JWIO01000001">
    <property type="protein sequence ID" value="KLL13018.1"/>
    <property type="molecule type" value="Genomic_DNA"/>
</dbReference>